<reference evidence="5 6" key="1">
    <citation type="submission" date="2020-03" db="EMBL/GenBank/DDBJ databases">
        <title>Genome mining reveals the biosynthetic pathways of PHA and ectoines of the halophilic strain Salinivibrio costicola M318 isolated from fermented shrimp paste.</title>
        <authorList>
            <person name="Doan T.V."/>
            <person name="Tran L.T."/>
            <person name="Trieu T.A."/>
            <person name="Nguyen Q.V."/>
            <person name="Quach T.N."/>
            <person name="Phi T.Q."/>
            <person name="Kumar S."/>
        </authorList>
    </citation>
    <scope>NUCLEOTIDE SEQUENCE [LARGE SCALE GENOMIC DNA]</scope>
    <source>
        <strain evidence="5 6">M318</strain>
    </source>
</reference>
<dbReference type="EMBL" id="CP050266">
    <property type="protein sequence ID" value="QIR07399.1"/>
    <property type="molecule type" value="Genomic_DNA"/>
</dbReference>
<dbReference type="PANTHER" id="PTHR48078">
    <property type="entry name" value="THREONINE DEHYDRATASE, MITOCHONDRIAL-RELATED"/>
    <property type="match status" value="1"/>
</dbReference>
<dbReference type="CDD" id="cd01562">
    <property type="entry name" value="Thr-dehyd"/>
    <property type="match status" value="1"/>
</dbReference>
<dbReference type="PROSITE" id="PS00165">
    <property type="entry name" value="DEHYDRATASE_SER_THR"/>
    <property type="match status" value="1"/>
</dbReference>
<dbReference type="InterPro" id="IPR001926">
    <property type="entry name" value="TrpB-like_PALP"/>
</dbReference>
<evidence type="ECO:0000313" key="6">
    <source>
        <dbReference type="Proteomes" id="UP000501408"/>
    </source>
</evidence>
<dbReference type="InterPro" id="IPR050147">
    <property type="entry name" value="Ser/Thr_Dehydratase"/>
</dbReference>
<dbReference type="Proteomes" id="UP000501408">
    <property type="component" value="Chromosome 1"/>
</dbReference>
<comment type="cofactor">
    <cofactor evidence="1">
        <name>pyridoxal 5'-phosphate</name>
        <dbReference type="ChEBI" id="CHEBI:597326"/>
    </cofactor>
</comment>
<dbReference type="InterPro" id="IPR000634">
    <property type="entry name" value="Ser/Thr_deHydtase_PyrdxlP-BS"/>
</dbReference>
<keyword evidence="6" id="KW-1185">Reference proteome</keyword>
<gene>
    <name evidence="5" type="primary">eutB</name>
    <name evidence="5" type="ORF">HBA18_10960</name>
</gene>
<dbReference type="Pfam" id="PF00291">
    <property type="entry name" value="PALP"/>
    <property type="match status" value="1"/>
</dbReference>
<sequence>MQRKERPMIPSLHDVYLARRSIRAIATRTPLVFSPGLSARYQSEIWLKLETCQPTGAFKLRGAAYALSQLSDKARSRGVITCSTGNHGRALAYAAKQLNIPATVCLSSLVPSHKVAAVKALGADVRVEGRSQDDAERIAIQAVQREGLCYIPPFDHPDIIAGQGTIGLEIVEDLPDVDVIAAGLSGGGLIGGIGLAVSQIAPRVSVVGVSLRDGAAMAESLRVGYPVAVTETPSLADSLGGGIGLENQYTFALVPNVMTEHYHVDEAYIARAMIDVWQCENIWVEGAAVVGLAACKQHRLDWQGKKVVIVVSGKNVSTDTLADVQQLSEQVHE</sequence>
<keyword evidence="2" id="KW-0663">Pyridoxal phosphate</keyword>
<dbReference type="NCBIfam" id="NF005680">
    <property type="entry name" value="PRK07476.1"/>
    <property type="match status" value="1"/>
</dbReference>
<name>A0ABX6K7G4_SALCS</name>
<dbReference type="SUPFAM" id="SSF53686">
    <property type="entry name" value="Tryptophan synthase beta subunit-like PLP-dependent enzymes"/>
    <property type="match status" value="1"/>
</dbReference>
<dbReference type="PANTHER" id="PTHR48078:SF6">
    <property type="entry name" value="L-THREONINE DEHYDRATASE CATABOLIC TDCB"/>
    <property type="match status" value="1"/>
</dbReference>
<keyword evidence="3" id="KW-0456">Lyase</keyword>
<evidence type="ECO:0000259" key="4">
    <source>
        <dbReference type="Pfam" id="PF00291"/>
    </source>
</evidence>
<dbReference type="Gene3D" id="3.40.50.1100">
    <property type="match status" value="2"/>
</dbReference>
<evidence type="ECO:0000256" key="3">
    <source>
        <dbReference type="ARBA" id="ARBA00023239"/>
    </source>
</evidence>
<evidence type="ECO:0000256" key="1">
    <source>
        <dbReference type="ARBA" id="ARBA00001933"/>
    </source>
</evidence>
<feature type="domain" description="Tryptophan synthase beta chain-like PALP" evidence="4">
    <location>
        <begin position="26"/>
        <end position="313"/>
    </location>
</feature>
<evidence type="ECO:0000313" key="5">
    <source>
        <dbReference type="EMBL" id="QIR07399.1"/>
    </source>
</evidence>
<dbReference type="InterPro" id="IPR036052">
    <property type="entry name" value="TrpB-like_PALP_sf"/>
</dbReference>
<proteinExistence type="predicted"/>
<protein>
    <submittedName>
        <fullName evidence="5">Hydroxyectoine utilization dehydratase EutB</fullName>
    </submittedName>
</protein>
<organism evidence="5 6">
    <name type="scientific">Salinivibrio costicola</name>
    <name type="common">Vibrio costicola</name>
    <dbReference type="NCBI Taxonomy" id="51367"/>
    <lineage>
        <taxon>Bacteria</taxon>
        <taxon>Pseudomonadati</taxon>
        <taxon>Pseudomonadota</taxon>
        <taxon>Gammaproteobacteria</taxon>
        <taxon>Vibrionales</taxon>
        <taxon>Vibrionaceae</taxon>
        <taxon>Salinivibrio</taxon>
    </lineage>
</organism>
<accession>A0ABX6K7G4</accession>
<evidence type="ECO:0000256" key="2">
    <source>
        <dbReference type="ARBA" id="ARBA00022898"/>
    </source>
</evidence>